<dbReference type="Pfam" id="PF00425">
    <property type="entry name" value="Chorismate_bind"/>
    <property type="match status" value="1"/>
</dbReference>
<evidence type="ECO:0000256" key="2">
    <source>
        <dbReference type="ARBA" id="ARBA00005297"/>
    </source>
</evidence>
<accession>A0A562VBI4</accession>
<dbReference type="NCBIfam" id="TIGR00543">
    <property type="entry name" value="isochor_syn"/>
    <property type="match status" value="1"/>
</dbReference>
<evidence type="ECO:0000256" key="1">
    <source>
        <dbReference type="ARBA" id="ARBA00000799"/>
    </source>
</evidence>
<dbReference type="OrthoDB" id="9806579at2"/>
<comment type="catalytic activity">
    <reaction evidence="1">
        <text>chorismate = isochorismate</text>
        <dbReference type="Rhea" id="RHEA:18985"/>
        <dbReference type="ChEBI" id="CHEBI:29748"/>
        <dbReference type="ChEBI" id="CHEBI:29780"/>
        <dbReference type="EC" id="5.4.4.2"/>
    </reaction>
</comment>
<evidence type="ECO:0000259" key="7">
    <source>
        <dbReference type="Pfam" id="PF00425"/>
    </source>
</evidence>
<evidence type="ECO:0000313" key="8">
    <source>
        <dbReference type="EMBL" id="TWJ15212.1"/>
    </source>
</evidence>
<comment type="caution">
    <text evidence="8">The sequence shown here is derived from an EMBL/GenBank/DDBJ whole genome shotgun (WGS) entry which is preliminary data.</text>
</comment>
<gene>
    <name evidence="8" type="ORF">LX16_0912</name>
</gene>
<feature type="region of interest" description="Disordered" evidence="6">
    <location>
        <begin position="74"/>
        <end position="101"/>
    </location>
</feature>
<proteinExistence type="inferred from homology"/>
<keyword evidence="4" id="KW-0413">Isomerase</keyword>
<feature type="domain" description="Chorismate-utilising enzyme C-terminal" evidence="7">
    <location>
        <begin position="102"/>
        <end position="354"/>
    </location>
</feature>
<dbReference type="PANTHER" id="PTHR42839:SF2">
    <property type="entry name" value="ISOCHORISMATE SYNTHASE ENTC"/>
    <property type="match status" value="1"/>
</dbReference>
<dbReference type="InterPro" id="IPR015890">
    <property type="entry name" value="Chorismate_C"/>
</dbReference>
<evidence type="ECO:0000256" key="5">
    <source>
        <dbReference type="ARBA" id="ARBA00041564"/>
    </source>
</evidence>
<keyword evidence="9" id="KW-1185">Reference proteome</keyword>
<dbReference type="EMBL" id="VLLL01000005">
    <property type="protein sequence ID" value="TWJ15212.1"/>
    <property type="molecule type" value="Genomic_DNA"/>
</dbReference>
<dbReference type="GO" id="GO:0009697">
    <property type="term" value="P:salicylic acid biosynthetic process"/>
    <property type="evidence" value="ECO:0007669"/>
    <property type="project" value="TreeGrafter"/>
</dbReference>
<reference evidence="8 9" key="1">
    <citation type="journal article" date="2013" name="Stand. Genomic Sci.">
        <title>Genomic Encyclopedia of Type Strains, Phase I: The one thousand microbial genomes (KMG-I) project.</title>
        <authorList>
            <person name="Kyrpides N.C."/>
            <person name="Woyke T."/>
            <person name="Eisen J.A."/>
            <person name="Garrity G."/>
            <person name="Lilburn T.G."/>
            <person name="Beck B.J."/>
            <person name="Whitman W.B."/>
            <person name="Hugenholtz P."/>
            <person name="Klenk H.P."/>
        </authorList>
    </citation>
    <scope>NUCLEOTIDE SEQUENCE [LARGE SCALE GENOMIC DNA]</scope>
    <source>
        <strain evidence="8 9">DSM 45044</strain>
    </source>
</reference>
<dbReference type="PANTHER" id="PTHR42839">
    <property type="entry name" value="ISOCHORISMATE SYNTHASE ENTC"/>
    <property type="match status" value="1"/>
</dbReference>
<evidence type="ECO:0000313" key="9">
    <source>
        <dbReference type="Proteomes" id="UP000321617"/>
    </source>
</evidence>
<evidence type="ECO:0000256" key="6">
    <source>
        <dbReference type="SAM" id="MobiDB-lite"/>
    </source>
</evidence>
<dbReference type="InterPro" id="IPR004561">
    <property type="entry name" value="IsoChor_synthase"/>
</dbReference>
<dbReference type="Gene3D" id="3.60.120.10">
    <property type="entry name" value="Anthranilate synthase"/>
    <property type="match status" value="1"/>
</dbReference>
<organism evidence="8 9">
    <name type="scientific">Stackebrandtia albiflava</name>
    <dbReference type="NCBI Taxonomy" id="406432"/>
    <lineage>
        <taxon>Bacteria</taxon>
        <taxon>Bacillati</taxon>
        <taxon>Actinomycetota</taxon>
        <taxon>Actinomycetes</taxon>
        <taxon>Glycomycetales</taxon>
        <taxon>Glycomycetaceae</taxon>
        <taxon>Stackebrandtia</taxon>
    </lineage>
</organism>
<evidence type="ECO:0000256" key="3">
    <source>
        <dbReference type="ARBA" id="ARBA00012824"/>
    </source>
</evidence>
<evidence type="ECO:0000256" key="4">
    <source>
        <dbReference type="ARBA" id="ARBA00023235"/>
    </source>
</evidence>
<protein>
    <recommendedName>
        <fullName evidence="3">isochorismate synthase</fullName>
        <ecNumber evidence="3">5.4.4.2</ecNumber>
    </recommendedName>
    <alternativeName>
        <fullName evidence="5">Isochorismate mutase</fullName>
    </alternativeName>
</protein>
<dbReference type="RefSeq" id="WP_147133544.1">
    <property type="nucleotide sequence ID" value="NZ_BAABIJ010000001.1"/>
</dbReference>
<name>A0A562VBI4_9ACTN</name>
<dbReference type="AlphaFoldDB" id="A0A562VBI4"/>
<dbReference type="InterPro" id="IPR005801">
    <property type="entry name" value="ADC_synthase"/>
</dbReference>
<dbReference type="GO" id="GO:0008909">
    <property type="term" value="F:isochorismate synthase activity"/>
    <property type="evidence" value="ECO:0007669"/>
    <property type="project" value="UniProtKB-EC"/>
</dbReference>
<sequence length="381" mass="40496">MHLVDDYDPESGFFFGTSARSLLTRGSAVVLPGRGGLAPRRAETVLAALGADQILVGAIPFDDHRPAHLVVPEDHRWGPALPPETGDAPSRPVTPRHEPPPEEYRRAVAEALDRIGHSDLSKVVLARSVRIPLPEPVRIPRLLRRLRQAGGFVFGCALPGHRVLVGGSPELLVSRDGDTVVAHPLAGSRPRAGDPAIDRRRAAELLDSDKDRREHALVVADIAKALAPFCRDLSAPPRPEIVTTSHMMHLGTRITGVLAEPRPSALSLAAALHPTPAVCGTPTGTAQETIRRLEGFDRDFYAGMVGWCDSTGDGEWAVTIRCAELAPGGARLFAGAGVVAGSTPEAELAETDAKLATMLSALGARLDGEEVGRDRRIHAVA</sequence>
<dbReference type="SUPFAM" id="SSF56322">
    <property type="entry name" value="ADC synthase"/>
    <property type="match status" value="1"/>
</dbReference>
<comment type="similarity">
    <text evidence="2">Belongs to the isochorismate synthase family.</text>
</comment>
<dbReference type="EC" id="5.4.4.2" evidence="3"/>
<dbReference type="Proteomes" id="UP000321617">
    <property type="component" value="Unassembled WGS sequence"/>
</dbReference>